<protein>
    <submittedName>
        <fullName evidence="3">Alpha/beta hydrolase</fullName>
    </submittedName>
</protein>
<comment type="pathway">
    <text evidence="1">Mycotoxin biosynthesis.</text>
</comment>
<proteinExistence type="predicted"/>
<organism evidence="3 4">
    <name type="scientific">Cordyceps javanica</name>
    <dbReference type="NCBI Taxonomy" id="43265"/>
    <lineage>
        <taxon>Eukaryota</taxon>
        <taxon>Fungi</taxon>
        <taxon>Dikarya</taxon>
        <taxon>Ascomycota</taxon>
        <taxon>Pezizomycotina</taxon>
        <taxon>Sordariomycetes</taxon>
        <taxon>Hypocreomycetidae</taxon>
        <taxon>Hypocreales</taxon>
        <taxon>Cordycipitaceae</taxon>
        <taxon>Cordyceps</taxon>
    </lineage>
</organism>
<dbReference type="Gene3D" id="1.20.1440.110">
    <property type="entry name" value="acylaminoacyl peptidase"/>
    <property type="match status" value="1"/>
</dbReference>
<dbReference type="EMBL" id="SPUK01000026">
    <property type="protein sequence ID" value="TQV90534.1"/>
    <property type="molecule type" value="Genomic_DNA"/>
</dbReference>
<dbReference type="OrthoDB" id="249703at2759"/>
<comment type="caution">
    <text evidence="3">The sequence shown here is derived from an EMBL/GenBank/DDBJ whole genome shotgun (WGS) entry which is preliminary data.</text>
</comment>
<gene>
    <name evidence="3" type="ORF">IF1G_10857</name>
</gene>
<evidence type="ECO:0000256" key="1">
    <source>
        <dbReference type="ARBA" id="ARBA00004685"/>
    </source>
</evidence>
<reference evidence="3 4" key="1">
    <citation type="journal article" date="2019" name="Appl. Microbiol. Biotechnol.">
        <title>Genome sequence of Isaria javanica and comparative genome analysis insights into family S53 peptidase evolution in fungal entomopathogens.</title>
        <authorList>
            <person name="Lin R."/>
            <person name="Zhang X."/>
            <person name="Xin B."/>
            <person name="Zou M."/>
            <person name="Gao Y."/>
            <person name="Qin F."/>
            <person name="Hu Q."/>
            <person name="Xie B."/>
            <person name="Cheng X."/>
        </authorList>
    </citation>
    <scope>NUCLEOTIDE SEQUENCE [LARGE SCALE GENOMIC DNA]</scope>
    <source>
        <strain evidence="3 4">IJ1G</strain>
    </source>
</reference>
<dbReference type="InterPro" id="IPR010520">
    <property type="entry name" value="FrsA-like"/>
</dbReference>
<evidence type="ECO:0000313" key="4">
    <source>
        <dbReference type="Proteomes" id="UP000315783"/>
    </source>
</evidence>
<name>A0A545VJJ8_9HYPO</name>
<dbReference type="PANTHER" id="PTHR22946">
    <property type="entry name" value="DIENELACTONE HYDROLASE DOMAIN-CONTAINING PROTEIN-RELATED"/>
    <property type="match status" value="1"/>
</dbReference>
<evidence type="ECO:0000256" key="2">
    <source>
        <dbReference type="ARBA" id="ARBA00022801"/>
    </source>
</evidence>
<dbReference type="Proteomes" id="UP000315783">
    <property type="component" value="Unassembled WGS sequence"/>
</dbReference>
<dbReference type="SUPFAM" id="SSF53474">
    <property type="entry name" value="alpha/beta-Hydrolases"/>
    <property type="match status" value="1"/>
</dbReference>
<sequence length="429" mass="47107">MFRFFYSSIFDFELTRLLGSTAAGGCDACEFLTAVGKLKRNDVESWHSAWKEQGERAEAIAEEAARDGLKAMARNGYLRASNYFRAASYLFSNNDPRVVPLSERSIAAFVRATSFMDGAVLSVQIPYENGISMPAYLYLPPREARLPGKIPLLLYFSGADSTKEELHFLFGYSGPQLGYAVLLLEGPGQGLLLKKFGLPLRPDFEVCADKVLAFLEDLARSQPELQLDLDRIAVAGAVTGGYFSLRAATDPRVKACVSIDPFYSMFELAMTRVPQSFVKLWENGWVTDALFNRTAGLQSWISFQARWELALGMSSMGVESPAAMLRRFEDFSLDTEKDGKVLDRVNCPVLLTGPGGGAEMYSSAATGAVKIQKLLTMIPEGSKELWIPAQAADGGLSASVGAWPLLAQKSFQFLDKHFGINRNVVSESK</sequence>
<keyword evidence="4" id="KW-1185">Reference proteome</keyword>
<accession>A0A545VJJ8</accession>
<keyword evidence="2 3" id="KW-0378">Hydrolase</keyword>
<dbReference type="GO" id="GO:0016787">
    <property type="term" value="F:hydrolase activity"/>
    <property type="evidence" value="ECO:0007669"/>
    <property type="project" value="UniProtKB-KW"/>
</dbReference>
<dbReference type="InterPro" id="IPR050261">
    <property type="entry name" value="FrsA_esterase"/>
</dbReference>
<dbReference type="STRING" id="43265.A0A545VJJ8"/>
<dbReference type="Gene3D" id="3.40.50.1820">
    <property type="entry name" value="alpha/beta hydrolase"/>
    <property type="match status" value="1"/>
</dbReference>
<dbReference type="AlphaFoldDB" id="A0A545VJJ8"/>
<dbReference type="PANTHER" id="PTHR22946:SF13">
    <property type="entry name" value="ALPHA_BETA HYDROLASE PSOB"/>
    <property type="match status" value="1"/>
</dbReference>
<evidence type="ECO:0000313" key="3">
    <source>
        <dbReference type="EMBL" id="TQV90534.1"/>
    </source>
</evidence>
<dbReference type="InterPro" id="IPR029058">
    <property type="entry name" value="AB_hydrolase_fold"/>
</dbReference>
<dbReference type="Pfam" id="PF06500">
    <property type="entry name" value="FrsA-like"/>
    <property type="match status" value="1"/>
</dbReference>